<protein>
    <submittedName>
        <fullName evidence="2">Uncharacterized protein</fullName>
    </submittedName>
</protein>
<dbReference type="Proteomes" id="UP000199679">
    <property type="component" value="Chromosome I"/>
</dbReference>
<dbReference type="RefSeq" id="WP_172829233.1">
    <property type="nucleotide sequence ID" value="NZ_LT629740.1"/>
</dbReference>
<dbReference type="STRING" id="652787.SAMN05216490_1928"/>
<feature type="compositionally biased region" description="Polar residues" evidence="1">
    <location>
        <begin position="1"/>
        <end position="11"/>
    </location>
</feature>
<reference evidence="2 3" key="1">
    <citation type="submission" date="2016-10" db="EMBL/GenBank/DDBJ databases">
        <authorList>
            <person name="de Groot N.N."/>
        </authorList>
    </citation>
    <scope>NUCLEOTIDE SEQUENCE [LARGE SCALE GENOMIC DNA]</scope>
    <source>
        <strain evidence="2 3">MP1X4</strain>
    </source>
</reference>
<sequence>MANTKQSSASEASKAGKVLSNPKSSAIAKSLAGSVVSQASGKGGKK</sequence>
<accession>A0A1H1VI14</accession>
<dbReference type="AlphaFoldDB" id="A0A1H1VI14"/>
<name>A0A1H1VI14_MUCMA</name>
<keyword evidence="3" id="KW-1185">Reference proteome</keyword>
<proteinExistence type="predicted"/>
<evidence type="ECO:0000256" key="1">
    <source>
        <dbReference type="SAM" id="MobiDB-lite"/>
    </source>
</evidence>
<organism evidence="2 3">
    <name type="scientific">Mucilaginibacter mallensis</name>
    <dbReference type="NCBI Taxonomy" id="652787"/>
    <lineage>
        <taxon>Bacteria</taxon>
        <taxon>Pseudomonadati</taxon>
        <taxon>Bacteroidota</taxon>
        <taxon>Sphingobacteriia</taxon>
        <taxon>Sphingobacteriales</taxon>
        <taxon>Sphingobacteriaceae</taxon>
        <taxon>Mucilaginibacter</taxon>
    </lineage>
</organism>
<evidence type="ECO:0000313" key="3">
    <source>
        <dbReference type="Proteomes" id="UP000199679"/>
    </source>
</evidence>
<dbReference type="EMBL" id="LT629740">
    <property type="protein sequence ID" value="SDS84392.1"/>
    <property type="molecule type" value="Genomic_DNA"/>
</dbReference>
<feature type="region of interest" description="Disordered" evidence="1">
    <location>
        <begin position="1"/>
        <end position="46"/>
    </location>
</feature>
<evidence type="ECO:0000313" key="2">
    <source>
        <dbReference type="EMBL" id="SDS84392.1"/>
    </source>
</evidence>
<gene>
    <name evidence="2" type="ORF">SAMN05216490_1928</name>
</gene>